<dbReference type="Pfam" id="PF00171">
    <property type="entry name" value="Aldedh"/>
    <property type="match status" value="1"/>
</dbReference>
<evidence type="ECO:0000256" key="5">
    <source>
        <dbReference type="RuleBase" id="RU003345"/>
    </source>
</evidence>
<dbReference type="RefSeq" id="WP_249471305.1">
    <property type="nucleotide sequence ID" value="NZ_JAMBEP010000001.1"/>
</dbReference>
<dbReference type="Gene3D" id="3.40.605.10">
    <property type="entry name" value="Aldehyde Dehydrogenase, Chain A, domain 1"/>
    <property type="match status" value="1"/>
</dbReference>
<dbReference type="InterPro" id="IPR016160">
    <property type="entry name" value="Ald_DH_CS_CYS"/>
</dbReference>
<reference evidence="7 8" key="1">
    <citation type="submission" date="2022-05" db="EMBL/GenBank/DDBJ databases">
        <title>Luteimonas sp. SX5, whole genome shotgun sequencing project.</title>
        <authorList>
            <person name="Zhao G."/>
            <person name="Shen L."/>
        </authorList>
    </citation>
    <scope>NUCLEOTIDE SEQUENCE [LARGE SCALE GENOMIC DNA]</scope>
    <source>
        <strain evidence="7 8">SX5</strain>
    </source>
</reference>
<protein>
    <submittedName>
        <fullName evidence="7">Aldehyde dehydrogenase</fullName>
    </submittedName>
</protein>
<evidence type="ECO:0000256" key="1">
    <source>
        <dbReference type="ARBA" id="ARBA00009986"/>
    </source>
</evidence>
<evidence type="ECO:0000256" key="2">
    <source>
        <dbReference type="ARBA" id="ARBA00023002"/>
    </source>
</evidence>
<dbReference type="CDD" id="cd07093">
    <property type="entry name" value="ALDH_F8_HMSADH"/>
    <property type="match status" value="1"/>
</dbReference>
<dbReference type="InterPro" id="IPR015590">
    <property type="entry name" value="Aldehyde_DH_dom"/>
</dbReference>
<evidence type="ECO:0000313" key="7">
    <source>
        <dbReference type="EMBL" id="MCL1633739.1"/>
    </source>
</evidence>
<keyword evidence="3" id="KW-0520">NAD</keyword>
<accession>A0ABT0MHL6</accession>
<dbReference type="Proteomes" id="UP001431217">
    <property type="component" value="Unassembled WGS sequence"/>
</dbReference>
<proteinExistence type="inferred from homology"/>
<dbReference type="PANTHER" id="PTHR43720:SF2">
    <property type="entry name" value="2-AMINOMUCONIC SEMIALDEHYDE DEHYDROGENASE"/>
    <property type="match status" value="1"/>
</dbReference>
<dbReference type="EMBL" id="JAMBEP010000001">
    <property type="protein sequence ID" value="MCL1633739.1"/>
    <property type="molecule type" value="Genomic_DNA"/>
</dbReference>
<evidence type="ECO:0000313" key="8">
    <source>
        <dbReference type="Proteomes" id="UP001431217"/>
    </source>
</evidence>
<organism evidence="7 8">
    <name type="scientific">Luteimonas galliterrae</name>
    <dbReference type="NCBI Taxonomy" id="2940486"/>
    <lineage>
        <taxon>Bacteria</taxon>
        <taxon>Pseudomonadati</taxon>
        <taxon>Pseudomonadota</taxon>
        <taxon>Gammaproteobacteria</taxon>
        <taxon>Lysobacterales</taxon>
        <taxon>Lysobacteraceae</taxon>
        <taxon>Luteimonas</taxon>
    </lineage>
</organism>
<dbReference type="InterPro" id="IPR016161">
    <property type="entry name" value="Ald_DH/histidinol_DH"/>
</dbReference>
<dbReference type="PANTHER" id="PTHR43720">
    <property type="entry name" value="2-AMINOMUCONIC SEMIALDEHYDE DEHYDROGENASE"/>
    <property type="match status" value="1"/>
</dbReference>
<name>A0ABT0MHL6_9GAMM</name>
<dbReference type="PROSITE" id="PS00687">
    <property type="entry name" value="ALDEHYDE_DEHYDR_GLU"/>
    <property type="match status" value="1"/>
</dbReference>
<evidence type="ECO:0000256" key="3">
    <source>
        <dbReference type="ARBA" id="ARBA00023027"/>
    </source>
</evidence>
<feature type="active site" evidence="4">
    <location>
        <position position="247"/>
    </location>
</feature>
<feature type="domain" description="Aldehyde dehydrogenase" evidence="6">
    <location>
        <begin position="19"/>
        <end position="470"/>
    </location>
</feature>
<gene>
    <name evidence="7" type="ORF">M2650_03650</name>
</gene>
<dbReference type="InterPro" id="IPR016163">
    <property type="entry name" value="Ald_DH_C"/>
</dbReference>
<dbReference type="InterPro" id="IPR016162">
    <property type="entry name" value="Ald_DH_N"/>
</dbReference>
<keyword evidence="2 5" id="KW-0560">Oxidoreductase</keyword>
<evidence type="ECO:0000259" key="6">
    <source>
        <dbReference type="Pfam" id="PF00171"/>
    </source>
</evidence>
<sequence length="475" mass="50948">MQQLPHWIDGKAHAPANGRWLDVFDPANGKPFAQVADGDASDVDAAVAAAEAAFPAWSGLPNSERSRWLEKLADALEARLDDFAHAESRDGGKPLKLAREVEIPRAISNLRFFAHAATQFASESHHGQAGLNYTLRQPLGVVGTISPWNLPLYLFTWKIAPALAAGNAVVAKPSEITPQTATMLGELMAAIGFPKGALNIVNGLGPNVGEAIVAHRKIKAISFTGSTPVGKRIAGIAAPMLKKISLELGGKNATLVFADSDWRDHLDTIVRSAFQNSGQICLCGSRILVERGIYNEFRDALVQRALALRVGDPIDSDAQLGPLVSQAHFDKVVAAIARARDEGGRVLCGGKALERPGWFVEPTVIEGLGPDCATNRDEIFGPVVTLQRFDNDEQALSLANTGDYGLATSIWTRDLNRAHRIAAEIHAGIVWINAWLMRDLRTPFGGMGQSGLGREGGAEAMRFFTEPKNIGIALS</sequence>
<evidence type="ECO:0000256" key="4">
    <source>
        <dbReference type="PROSITE-ProRule" id="PRU10007"/>
    </source>
</evidence>
<keyword evidence="8" id="KW-1185">Reference proteome</keyword>
<dbReference type="InterPro" id="IPR029510">
    <property type="entry name" value="Ald_DH_CS_GLU"/>
</dbReference>
<dbReference type="SUPFAM" id="SSF53720">
    <property type="entry name" value="ALDH-like"/>
    <property type="match status" value="1"/>
</dbReference>
<dbReference type="PROSITE" id="PS00070">
    <property type="entry name" value="ALDEHYDE_DEHYDR_CYS"/>
    <property type="match status" value="1"/>
</dbReference>
<dbReference type="Gene3D" id="3.40.309.10">
    <property type="entry name" value="Aldehyde Dehydrogenase, Chain A, domain 2"/>
    <property type="match status" value="1"/>
</dbReference>
<comment type="caution">
    <text evidence="7">The sequence shown here is derived from an EMBL/GenBank/DDBJ whole genome shotgun (WGS) entry which is preliminary data.</text>
</comment>
<comment type="similarity">
    <text evidence="1 5">Belongs to the aldehyde dehydrogenase family.</text>
</comment>